<evidence type="ECO:0000256" key="3">
    <source>
        <dbReference type="ARBA" id="ARBA00017057"/>
    </source>
</evidence>
<evidence type="ECO:0000256" key="6">
    <source>
        <dbReference type="ARBA" id="ARBA00022989"/>
    </source>
</evidence>
<dbReference type="GeneID" id="59331706"/>
<gene>
    <name evidence="11" type="ORF">HO133_003295</name>
</gene>
<proteinExistence type="inferred from homology"/>
<keyword evidence="12" id="KW-1185">Reference proteome</keyword>
<dbReference type="Pfam" id="PF06703">
    <property type="entry name" value="SPC25"/>
    <property type="match status" value="1"/>
</dbReference>
<feature type="region of interest" description="Disordered" evidence="9">
    <location>
        <begin position="180"/>
        <end position="231"/>
    </location>
</feature>
<feature type="transmembrane region" description="Helical" evidence="10">
    <location>
        <begin position="70"/>
        <end position="90"/>
    </location>
</feature>
<evidence type="ECO:0000313" key="11">
    <source>
        <dbReference type="EMBL" id="KAF6220164.1"/>
    </source>
</evidence>
<comment type="caution">
    <text evidence="11">The sequence shown here is derived from an EMBL/GenBank/DDBJ whole genome shotgun (WGS) entry which is preliminary data.</text>
</comment>
<comment type="subcellular location">
    <subcellularLocation>
        <location evidence="1">Endoplasmic reticulum membrane</location>
        <topology evidence="1">Multi-pass membrane protein</topology>
    </subcellularLocation>
</comment>
<dbReference type="InterPro" id="IPR009582">
    <property type="entry name" value="Spc2/SPCS2"/>
</dbReference>
<dbReference type="GO" id="GO:0045047">
    <property type="term" value="P:protein targeting to ER"/>
    <property type="evidence" value="ECO:0007669"/>
    <property type="project" value="TreeGrafter"/>
</dbReference>
<dbReference type="PANTHER" id="PTHR13085">
    <property type="entry name" value="MICROSOMAL SIGNAL PEPTIDASE 25 KDA SUBUNIT"/>
    <property type="match status" value="1"/>
</dbReference>
<evidence type="ECO:0000256" key="2">
    <source>
        <dbReference type="ARBA" id="ARBA00007324"/>
    </source>
</evidence>
<comment type="function">
    <text evidence="8">Component of the signal peptidase complex (SPC) which catalyzes the cleavage of N-terminal signal sequences from nascent proteins as they are translocated into the lumen of the endoplasmic reticulum. Enhances the enzymatic activity of SPC and facilitates the interactions between different components of the translocation site.</text>
</comment>
<evidence type="ECO:0000256" key="8">
    <source>
        <dbReference type="ARBA" id="ARBA00045608"/>
    </source>
</evidence>
<dbReference type="GO" id="GO:0006465">
    <property type="term" value="P:signal peptide processing"/>
    <property type="evidence" value="ECO:0007669"/>
    <property type="project" value="InterPro"/>
</dbReference>
<comment type="similarity">
    <text evidence="2">Belongs to the SPCS2 family.</text>
</comment>
<reference evidence="11 12" key="1">
    <citation type="journal article" date="2020" name="Genomics">
        <title>Complete, high-quality genomes from long-read metagenomic sequencing of two wolf lichen thalli reveals enigmatic genome architecture.</title>
        <authorList>
            <person name="McKenzie S.K."/>
            <person name="Walston R.F."/>
            <person name="Allen J.L."/>
        </authorList>
    </citation>
    <scope>NUCLEOTIDE SEQUENCE [LARGE SCALE GENOMIC DNA]</scope>
    <source>
        <strain evidence="11">WasteWater1</strain>
    </source>
</reference>
<dbReference type="AlphaFoldDB" id="A0A8H6CBD7"/>
<protein>
    <recommendedName>
        <fullName evidence="3">Signal peptidase complex subunit 2</fullName>
    </recommendedName>
</protein>
<keyword evidence="5" id="KW-0256">Endoplasmic reticulum</keyword>
<dbReference type="GO" id="GO:0005787">
    <property type="term" value="C:signal peptidase complex"/>
    <property type="evidence" value="ECO:0007669"/>
    <property type="project" value="InterPro"/>
</dbReference>
<feature type="compositionally biased region" description="Polar residues" evidence="9">
    <location>
        <begin position="212"/>
        <end position="223"/>
    </location>
</feature>
<dbReference type="RefSeq" id="XP_037149599.1">
    <property type="nucleotide sequence ID" value="XM_037294218.1"/>
</dbReference>
<keyword evidence="6 10" id="KW-1133">Transmembrane helix</keyword>
<evidence type="ECO:0000256" key="1">
    <source>
        <dbReference type="ARBA" id="ARBA00004477"/>
    </source>
</evidence>
<name>A0A8H6CBD7_9LECA</name>
<keyword evidence="7 10" id="KW-0472">Membrane</keyword>
<dbReference type="Proteomes" id="UP000593566">
    <property type="component" value="Unassembled WGS sequence"/>
</dbReference>
<feature type="transmembrane region" description="Helical" evidence="10">
    <location>
        <begin position="40"/>
        <end position="58"/>
    </location>
</feature>
<evidence type="ECO:0000313" key="12">
    <source>
        <dbReference type="Proteomes" id="UP000593566"/>
    </source>
</evidence>
<evidence type="ECO:0000256" key="5">
    <source>
        <dbReference type="ARBA" id="ARBA00022824"/>
    </source>
</evidence>
<keyword evidence="4 10" id="KW-0812">Transmembrane</keyword>
<dbReference type="PANTHER" id="PTHR13085:SF0">
    <property type="entry name" value="SIGNAL PEPTIDASE COMPLEX SUBUNIT 2"/>
    <property type="match status" value="1"/>
</dbReference>
<evidence type="ECO:0000256" key="10">
    <source>
        <dbReference type="SAM" id="Phobius"/>
    </source>
</evidence>
<dbReference type="EMBL" id="JACCJB010000017">
    <property type="protein sequence ID" value="KAF6220164.1"/>
    <property type="molecule type" value="Genomic_DNA"/>
</dbReference>
<evidence type="ECO:0000256" key="4">
    <source>
        <dbReference type="ARBA" id="ARBA00022692"/>
    </source>
</evidence>
<evidence type="ECO:0000256" key="9">
    <source>
        <dbReference type="SAM" id="MobiDB-lite"/>
    </source>
</evidence>
<accession>A0A8H6CBD7</accession>
<organism evidence="11 12">
    <name type="scientific">Letharia lupina</name>
    <dbReference type="NCBI Taxonomy" id="560253"/>
    <lineage>
        <taxon>Eukaryota</taxon>
        <taxon>Fungi</taxon>
        <taxon>Dikarya</taxon>
        <taxon>Ascomycota</taxon>
        <taxon>Pezizomycotina</taxon>
        <taxon>Lecanoromycetes</taxon>
        <taxon>OSLEUM clade</taxon>
        <taxon>Lecanoromycetidae</taxon>
        <taxon>Lecanorales</taxon>
        <taxon>Lecanorineae</taxon>
        <taxon>Parmeliaceae</taxon>
        <taxon>Letharia</taxon>
    </lineage>
</organism>
<sequence length="231" mass="25608">MAATKIAVYSISDLKNTTDDALPNYLTSLKFKQSHFLTDVRLALGYSAVVIAAITFYADYKLGWDKTKYWTFWAVLVYFTLNGALTFWIWGVEKGKVFAGQIDHPKVGRKSPLSIASSVAKHTPIYNITVEYSNSKGETKTLKLSSPFTRWFDVNGFFVAKPFQQWLALEIPLIGQVDPKNKDDGAKSAASANGESEVDGPVEDEKYDTPKKSTSSDAAPTSTRSRRGKRG</sequence>
<evidence type="ECO:0000256" key="7">
    <source>
        <dbReference type="ARBA" id="ARBA00023136"/>
    </source>
</evidence>